<organism evidence="2 3">
    <name type="scientific">Hyaloperonospora arabidopsidis (strain Emoy2)</name>
    <name type="common">Downy mildew agent</name>
    <name type="synonym">Peronospora arabidopsidis</name>
    <dbReference type="NCBI Taxonomy" id="559515"/>
    <lineage>
        <taxon>Eukaryota</taxon>
        <taxon>Sar</taxon>
        <taxon>Stramenopiles</taxon>
        <taxon>Oomycota</taxon>
        <taxon>Peronosporomycetes</taxon>
        <taxon>Peronosporales</taxon>
        <taxon>Peronosporaceae</taxon>
        <taxon>Hyaloperonospora</taxon>
    </lineage>
</organism>
<dbReference type="EMBL" id="JH598070">
    <property type="status" value="NOT_ANNOTATED_CDS"/>
    <property type="molecule type" value="Genomic_DNA"/>
</dbReference>
<dbReference type="EnsemblProtists" id="HpaT803344">
    <property type="protein sequence ID" value="HpaP803344"/>
    <property type="gene ID" value="HpaG803344"/>
</dbReference>
<feature type="compositionally biased region" description="Polar residues" evidence="1">
    <location>
        <begin position="1"/>
        <end position="27"/>
    </location>
</feature>
<sequence length="291" mass="32405">MPCARNSSRMASSWSMLKPPSSASSTRMPRKLRARPYSVICKGFKLSKSLSTATALVPVSSKSSTKTPKIRAHISDAPHEPGVSSCEARGRPRLSSRRRSRAAFGMSPCLSGTPQIVANATPVRCHTPDAVFLERCDLFPHRDFPLGALRATRRFSVVARVLLVCRSTTSGIADGSSSALRGTPRRVRLSLPRLLLFRQPCLLTLSRLCARARRDLSVAARDRIFDAAQHPLVLVRRDRRDIFDILRRDEDIALWEVHPVPFRLVVTPDHLPCFRSLRQRVCNGVTRPLSP</sequence>
<proteinExistence type="predicted"/>
<dbReference type="HOGENOM" id="CLU_957950_0_0_1"/>
<evidence type="ECO:0000256" key="1">
    <source>
        <dbReference type="SAM" id="MobiDB-lite"/>
    </source>
</evidence>
<protein>
    <submittedName>
        <fullName evidence="2">Uncharacterized protein</fullName>
    </submittedName>
</protein>
<feature type="region of interest" description="Disordered" evidence="1">
    <location>
        <begin position="75"/>
        <end position="98"/>
    </location>
</feature>
<accession>M4BAN4</accession>
<dbReference type="InParanoid" id="M4BAN4"/>
<dbReference type="VEuPathDB" id="FungiDB:HpaG803344"/>
<reference evidence="3" key="1">
    <citation type="journal article" date="2010" name="Science">
        <title>Signatures of adaptation to obligate biotrophy in the Hyaloperonospora arabidopsidis genome.</title>
        <authorList>
            <person name="Baxter L."/>
            <person name="Tripathy S."/>
            <person name="Ishaque N."/>
            <person name="Boot N."/>
            <person name="Cabral A."/>
            <person name="Kemen E."/>
            <person name="Thines M."/>
            <person name="Ah-Fong A."/>
            <person name="Anderson R."/>
            <person name="Badejoko W."/>
            <person name="Bittner-Eddy P."/>
            <person name="Boore J.L."/>
            <person name="Chibucos M.C."/>
            <person name="Coates M."/>
            <person name="Dehal P."/>
            <person name="Delehaunty K."/>
            <person name="Dong S."/>
            <person name="Downton P."/>
            <person name="Dumas B."/>
            <person name="Fabro G."/>
            <person name="Fronick C."/>
            <person name="Fuerstenberg S.I."/>
            <person name="Fulton L."/>
            <person name="Gaulin E."/>
            <person name="Govers F."/>
            <person name="Hughes L."/>
            <person name="Humphray S."/>
            <person name="Jiang R.H."/>
            <person name="Judelson H."/>
            <person name="Kamoun S."/>
            <person name="Kyung K."/>
            <person name="Meijer H."/>
            <person name="Minx P."/>
            <person name="Morris P."/>
            <person name="Nelson J."/>
            <person name="Phuntumart V."/>
            <person name="Qutob D."/>
            <person name="Rehmany A."/>
            <person name="Rougon-Cardoso A."/>
            <person name="Ryden P."/>
            <person name="Torto-Alalibo T."/>
            <person name="Studholme D."/>
            <person name="Wang Y."/>
            <person name="Win J."/>
            <person name="Wood J."/>
            <person name="Clifton S.W."/>
            <person name="Rogers J."/>
            <person name="Van den Ackerveken G."/>
            <person name="Jones J.D."/>
            <person name="McDowell J.M."/>
            <person name="Beynon J."/>
            <person name="Tyler B.M."/>
        </authorList>
    </citation>
    <scope>NUCLEOTIDE SEQUENCE [LARGE SCALE GENOMIC DNA]</scope>
    <source>
        <strain evidence="3">Emoy2</strain>
    </source>
</reference>
<reference evidence="2" key="2">
    <citation type="submission" date="2015-06" db="UniProtKB">
        <authorList>
            <consortium name="EnsemblProtists"/>
        </authorList>
    </citation>
    <scope>IDENTIFICATION</scope>
    <source>
        <strain evidence="2">Emoy2</strain>
    </source>
</reference>
<dbReference type="AlphaFoldDB" id="M4BAN4"/>
<keyword evidence="3" id="KW-1185">Reference proteome</keyword>
<evidence type="ECO:0000313" key="3">
    <source>
        <dbReference type="Proteomes" id="UP000011713"/>
    </source>
</evidence>
<feature type="region of interest" description="Disordered" evidence="1">
    <location>
        <begin position="1"/>
        <end position="30"/>
    </location>
</feature>
<name>M4BAN4_HYAAE</name>
<evidence type="ECO:0000313" key="2">
    <source>
        <dbReference type="EnsemblProtists" id="HpaP803344"/>
    </source>
</evidence>
<dbReference type="Proteomes" id="UP000011713">
    <property type="component" value="Unassembled WGS sequence"/>
</dbReference>